<comment type="subcellular location">
    <subcellularLocation>
        <location evidence="1">Bacterial microcompartment</location>
    </subcellularLocation>
</comment>
<feature type="binding site" evidence="1">
    <location>
        <begin position="160"/>
        <end position="162"/>
    </location>
    <ligand>
        <name>substrate</name>
    </ligand>
</feature>
<keyword evidence="1" id="KW-1283">Bacterial microcompartment</keyword>
<dbReference type="Gene3D" id="1.10.220.70">
    <property type="entry name" value="lyase"/>
    <property type="match status" value="1"/>
</dbReference>
<reference evidence="2 3" key="1">
    <citation type="submission" date="2020-07" db="EMBL/GenBank/DDBJ databases">
        <title>Genomic Encyclopedia of Type Strains, Phase III (KMG-III): the genomes of soil and plant-associated and newly described type strains.</title>
        <authorList>
            <person name="Whitman W."/>
        </authorList>
    </citation>
    <scope>NUCLEOTIDE SEQUENCE [LARGE SCALE GENOMIC DNA]</scope>
    <source>
        <strain evidence="2 3">DSM 11255</strain>
    </source>
</reference>
<feature type="binding site" evidence="1">
    <location>
        <position position="295"/>
    </location>
    <ligand>
        <name>adenosylcob(III)alamin</name>
        <dbReference type="ChEBI" id="CHEBI:18408"/>
    </ligand>
</feature>
<feature type="binding site" evidence="1">
    <location>
        <position position="193"/>
    </location>
    <ligand>
        <name>substrate</name>
    </ligand>
</feature>
<name>A0ABX2RBC9_9THEO</name>
<dbReference type="EMBL" id="JACCBS010000003">
    <property type="protein sequence ID" value="NYE58489.1"/>
    <property type="molecule type" value="Genomic_DNA"/>
</dbReference>
<comment type="caution">
    <text evidence="1">Lacks conserved residue(s) required for the propagation of feature annotation.</text>
</comment>
<dbReference type="NCBIfam" id="NF011649">
    <property type="entry name" value="PRK15067.1"/>
    <property type="match status" value="1"/>
</dbReference>
<dbReference type="Gene3D" id="3.20.20.70">
    <property type="entry name" value="Aldolase class I"/>
    <property type="match status" value="1"/>
</dbReference>
<comment type="similarity">
    <text evidence="1">Belongs to the EutB family.</text>
</comment>
<keyword evidence="3" id="KW-1185">Reference proteome</keyword>
<dbReference type="PANTHER" id="PTHR39329">
    <property type="entry name" value="ETHANOLAMINE AMMONIA-LYASE HEAVY CHAIN"/>
    <property type="match status" value="1"/>
</dbReference>
<dbReference type="InterPro" id="IPR044941">
    <property type="entry name" value="EutB_N_sf"/>
</dbReference>
<comment type="caution">
    <text evidence="2">The sequence shown here is derived from an EMBL/GenBank/DDBJ whole genome shotgun (WGS) entry which is preliminary data.</text>
</comment>
<feature type="binding site" evidence="1">
    <location>
        <position position="194"/>
    </location>
    <ligand>
        <name>adenosylcob(III)alamin</name>
        <dbReference type="ChEBI" id="CHEBI:18408"/>
    </ligand>
</feature>
<evidence type="ECO:0000313" key="2">
    <source>
        <dbReference type="EMBL" id="NYE58489.1"/>
    </source>
</evidence>
<comment type="subunit">
    <text evidence="1">The basic unit is a heterodimer which dimerizes to form tetramers. The heterotetramers trimerize; 6 large subunits form a core ring with 6 small subunits projecting outwards.</text>
</comment>
<comment type="pathway">
    <text evidence="1">Amine and polyamine degradation; ethanolamine degradation.</text>
</comment>
<dbReference type="Proteomes" id="UP000604066">
    <property type="component" value="Unassembled WGS sequence"/>
</dbReference>
<dbReference type="GO" id="GO:0008851">
    <property type="term" value="F:ethanolamine ammonia-lyase activity"/>
    <property type="evidence" value="ECO:0007669"/>
    <property type="project" value="UniProtKB-EC"/>
</dbReference>
<dbReference type="PANTHER" id="PTHR39329:SF1">
    <property type="entry name" value="ETHANOLAMINE AMMONIA-LYASE LARGE SUBUNIT"/>
    <property type="match status" value="1"/>
</dbReference>
<evidence type="ECO:0000256" key="1">
    <source>
        <dbReference type="HAMAP-Rule" id="MF_00861"/>
    </source>
</evidence>
<dbReference type="Gene3D" id="2.30.170.30">
    <property type="entry name" value="ethanolamine ammonia-lyase heavy chain domain like"/>
    <property type="match status" value="1"/>
</dbReference>
<evidence type="ECO:0000313" key="3">
    <source>
        <dbReference type="Proteomes" id="UP000604066"/>
    </source>
</evidence>
<dbReference type="InterPro" id="IPR013785">
    <property type="entry name" value="Aldolase_TIM"/>
</dbReference>
<keyword evidence="1 2" id="KW-0456">Lyase</keyword>
<feature type="binding site" evidence="1">
    <location>
        <position position="401"/>
    </location>
    <ligand>
        <name>adenosylcob(III)alamin</name>
        <dbReference type="ChEBI" id="CHEBI:18408"/>
    </ligand>
</feature>
<sequence>MKLKAKVSNKIFTFKSVKEVLGKANEEKSGDLLAGIGATSATERVAAKIVLANLTLEDIYNNPVIPYEEDEVTRIIYDSLNMTIYNKIKSWTVGQLREYILDSDTTGEDLKHIGRGLTSEMIAAVAKIMSNLDLVYAAKKIRNQAHCNTTIGIPGTLAFRNQANHPSDSIEGILASVKEGLSFGSGDAVIGINPVDDNVDNVSRILTALKEFVDRWKIPTQICVLAHITTQMKAVEAGAPADLLFQSIAGTQAANEAFGINAQMIWEAYELIKKKGTATGPNLLYFETGQGSEISLGCHHGVDEMTLEARTYGFARVFQPFMVNNVSGFIGPETIYSGREVIRADLEDLFMGKMHGLPMGLAPCYTNHMKADQNDQELGTLLGAIAGANYFMGVPGGDDVMLNYQDTSYHDDATVREILGLRPLPEFEKWLEDLGIMKDGRLTKLAGDPSIFD</sequence>
<keyword evidence="1" id="KW-0170">Cobalt</keyword>
<dbReference type="RefSeq" id="WP_028052222.1">
    <property type="nucleotide sequence ID" value="NZ_ATYG01000016.1"/>
</dbReference>
<comment type="catalytic activity">
    <reaction evidence="1">
        <text>ethanolamine = acetaldehyde + NH4(+)</text>
        <dbReference type="Rhea" id="RHEA:15313"/>
        <dbReference type="ChEBI" id="CHEBI:15343"/>
        <dbReference type="ChEBI" id="CHEBI:28938"/>
        <dbReference type="ChEBI" id="CHEBI:57603"/>
        <dbReference type="EC" id="4.3.1.7"/>
    </reaction>
</comment>
<dbReference type="InterPro" id="IPR044939">
    <property type="entry name" value="EutB_dom_2_sf"/>
</dbReference>
<protein>
    <recommendedName>
        <fullName evidence="1">Ethanolamine ammonia-lyase large subunit</fullName>
        <shortName evidence="1">EAL large subunit</shortName>
        <ecNumber evidence="1">4.3.1.7</ecNumber>
    </recommendedName>
</protein>
<proteinExistence type="inferred from homology"/>
<comment type="cofactor">
    <cofactor evidence="1">
        <name>adenosylcob(III)alamin</name>
        <dbReference type="ChEBI" id="CHEBI:18408"/>
    </cofactor>
    <text evidence="1">Binds between the large and small subunits.</text>
</comment>
<accession>A0ABX2RBC9</accession>
<dbReference type="InterPro" id="IPR010628">
    <property type="entry name" value="EutB"/>
</dbReference>
<organism evidence="2 3">
    <name type="scientific">Carboxydothermus ferrireducens DSM 11255</name>
    <dbReference type="NCBI Taxonomy" id="1119529"/>
    <lineage>
        <taxon>Bacteria</taxon>
        <taxon>Bacillati</taxon>
        <taxon>Bacillota</taxon>
        <taxon>Clostridia</taxon>
        <taxon>Thermoanaerobacterales</taxon>
        <taxon>Thermoanaerobacteraceae</taxon>
        <taxon>Carboxydothermus</taxon>
    </lineage>
</organism>
<gene>
    <name evidence="1" type="primary">eutB</name>
    <name evidence="2" type="ORF">HDG70_002240</name>
</gene>
<dbReference type="EC" id="4.3.1.7" evidence="1"/>
<dbReference type="Pfam" id="PF06751">
    <property type="entry name" value="EutB"/>
    <property type="match status" value="1"/>
</dbReference>
<dbReference type="HAMAP" id="MF_00861">
    <property type="entry name" value="EutB"/>
    <property type="match status" value="1"/>
</dbReference>
<keyword evidence="1" id="KW-0846">Cobalamin</keyword>
<feature type="binding site" evidence="1">
    <location>
        <position position="246"/>
    </location>
    <ligand>
        <name>adenosylcob(III)alamin</name>
        <dbReference type="ChEBI" id="CHEBI:18408"/>
    </ligand>
</feature>
<comment type="function">
    <text evidence="1">Catalyzes the deamination of various vicinal amino-alcohols to oxo compounds. Allows this organism to utilize ethanolamine as the sole source of nitrogen and carbon in the presence of vitamin B12.</text>
</comment>
<feature type="binding site" evidence="1">
    <location>
        <position position="287"/>
    </location>
    <ligand>
        <name>substrate</name>
    </ligand>
</feature>
<dbReference type="PIRSF" id="PIRSF018788">
    <property type="entry name" value="EutB"/>
    <property type="match status" value="1"/>
</dbReference>